<dbReference type="InterPro" id="IPR051876">
    <property type="entry name" value="ODA-DC/CCD"/>
</dbReference>
<dbReference type="OrthoDB" id="6766775at2759"/>
<dbReference type="InterPro" id="IPR049258">
    <property type="entry name" value="ODAD1_CC"/>
</dbReference>
<dbReference type="EMBL" id="BEGY01000005">
    <property type="protein sequence ID" value="GAX73814.1"/>
    <property type="molecule type" value="Genomic_DNA"/>
</dbReference>
<sequence>MSDLHNKVKALRLDSGRRAQETEPQKIISSQRSQIDKLKQENQKLYEELLNENSSKASICVTNLQQDRIEKLNELIDNYSRKVDIEGRHLESIQQELELAQAKLHEFRKASGGATGSQEQARQAAKYMVVLENRLQQSEQRFGETLAKNRELRTEIESLNKQRETFDTGLSKVERELQARRTEVQASRGVISIATEAQRVASIQLEALKAQADKEQALYDQECRELATCLENDQKLLEAQAQRLERLLGSPSDDDEVLQQGRVCEEPGGPTFQDAVQQLAEAAHVDLRDLPGLVQYFSLLESRNFSAFNVCNEANERISIMQKQIRAMQNEVRQAEVEGVLGRQKEVIRQTLTKRDTALKRKEALEDKRMMMERRLSAVNAGVSQVLKSLGCKPLSAAAGNSSSAAAPPSSDQVQQQVVLMQALGQLEGRARAIVTVWSTAVGKGSVGLPLPGASQPAALRSQGSISASREERRSGTSGPHPEAQRCHIHIQSAVASSRSQVSLEPQRGSRGEAAGMEAATFSSRPRSPGKKYGNKLFNDSESDSEDEAPLTRDQIQSMRMADGTSGGS</sequence>
<protein>
    <recommendedName>
        <fullName evidence="4">ODAD1 central coiled coil region domain-containing protein</fullName>
    </recommendedName>
</protein>
<feature type="compositionally biased region" description="Low complexity" evidence="3">
    <location>
        <begin position="492"/>
        <end position="503"/>
    </location>
</feature>
<dbReference type="PANTHER" id="PTHR21694:SF18">
    <property type="entry name" value="COILED-COIL DOMAIN-CONTAINING PROTEIN 63"/>
    <property type="match status" value="1"/>
</dbReference>
<keyword evidence="6" id="KW-1185">Reference proteome</keyword>
<organism evidence="5 6">
    <name type="scientific">Chlamydomonas eustigma</name>
    <dbReference type="NCBI Taxonomy" id="1157962"/>
    <lineage>
        <taxon>Eukaryota</taxon>
        <taxon>Viridiplantae</taxon>
        <taxon>Chlorophyta</taxon>
        <taxon>core chlorophytes</taxon>
        <taxon>Chlorophyceae</taxon>
        <taxon>CS clade</taxon>
        <taxon>Chlamydomonadales</taxon>
        <taxon>Chlamydomonadaceae</taxon>
        <taxon>Chlamydomonas</taxon>
    </lineage>
</organism>
<feature type="coiled-coil region" evidence="2">
    <location>
        <begin position="311"/>
        <end position="375"/>
    </location>
</feature>
<accession>A0A250WSK6</accession>
<feature type="domain" description="ODAD1 central coiled coil region" evidence="4">
    <location>
        <begin position="126"/>
        <end position="393"/>
    </location>
</feature>
<gene>
    <name evidence="5" type="ORF">CEUSTIGMA_g1265.t1</name>
</gene>
<feature type="compositionally biased region" description="Basic and acidic residues" evidence="3">
    <location>
        <begin position="13"/>
        <end position="24"/>
    </location>
</feature>
<dbReference type="Proteomes" id="UP000232323">
    <property type="component" value="Unassembled WGS sequence"/>
</dbReference>
<reference evidence="5 6" key="1">
    <citation type="submission" date="2017-08" db="EMBL/GenBank/DDBJ databases">
        <title>Acidophilic green algal genome provides insights into adaptation to an acidic environment.</title>
        <authorList>
            <person name="Hirooka S."/>
            <person name="Hirose Y."/>
            <person name="Kanesaki Y."/>
            <person name="Higuchi S."/>
            <person name="Fujiwara T."/>
            <person name="Onuma R."/>
            <person name="Era A."/>
            <person name="Ohbayashi R."/>
            <person name="Uzuka A."/>
            <person name="Nozaki H."/>
            <person name="Yoshikawa H."/>
            <person name="Miyagishima S.Y."/>
        </authorList>
    </citation>
    <scope>NUCLEOTIDE SEQUENCE [LARGE SCALE GENOMIC DNA]</scope>
    <source>
        <strain evidence="5 6">NIES-2499</strain>
    </source>
</reference>
<evidence type="ECO:0000259" key="4">
    <source>
        <dbReference type="Pfam" id="PF21773"/>
    </source>
</evidence>
<evidence type="ECO:0000256" key="1">
    <source>
        <dbReference type="ARBA" id="ARBA00023054"/>
    </source>
</evidence>
<comment type="caution">
    <text evidence="5">The sequence shown here is derived from an EMBL/GenBank/DDBJ whole genome shotgun (WGS) entry which is preliminary data.</text>
</comment>
<feature type="coiled-coil region" evidence="2">
    <location>
        <begin position="205"/>
        <end position="247"/>
    </location>
</feature>
<dbReference type="PANTHER" id="PTHR21694">
    <property type="entry name" value="COILED-COIL DOMAIN-CONTAINING PROTEIN 63"/>
    <property type="match status" value="1"/>
</dbReference>
<feature type="region of interest" description="Disordered" evidence="3">
    <location>
        <begin position="450"/>
        <end position="569"/>
    </location>
</feature>
<name>A0A250WSK6_9CHLO</name>
<evidence type="ECO:0000313" key="6">
    <source>
        <dbReference type="Proteomes" id="UP000232323"/>
    </source>
</evidence>
<dbReference type="Pfam" id="PF21773">
    <property type="entry name" value="ODAD1_CC"/>
    <property type="match status" value="1"/>
</dbReference>
<dbReference type="STRING" id="1157962.A0A250WSK6"/>
<proteinExistence type="predicted"/>
<feature type="region of interest" description="Disordered" evidence="3">
    <location>
        <begin position="13"/>
        <end position="33"/>
    </location>
</feature>
<keyword evidence="1 2" id="KW-0175">Coiled coil</keyword>
<evidence type="ECO:0000256" key="3">
    <source>
        <dbReference type="SAM" id="MobiDB-lite"/>
    </source>
</evidence>
<evidence type="ECO:0000313" key="5">
    <source>
        <dbReference type="EMBL" id="GAX73814.1"/>
    </source>
</evidence>
<evidence type="ECO:0000256" key="2">
    <source>
        <dbReference type="SAM" id="Coils"/>
    </source>
</evidence>
<dbReference type="AlphaFoldDB" id="A0A250WSK6"/>